<keyword evidence="4 5" id="KW-0472">Membrane</keyword>
<feature type="transmembrane region" description="Helical" evidence="5">
    <location>
        <begin position="36"/>
        <end position="58"/>
    </location>
</feature>
<dbReference type="PANTHER" id="PTHR43847:SF1">
    <property type="entry name" value="BLL3993 PROTEIN"/>
    <property type="match status" value="1"/>
</dbReference>
<feature type="transmembrane region" description="Helical" evidence="5">
    <location>
        <begin position="132"/>
        <end position="152"/>
    </location>
</feature>
<sequence length="184" mass="21395">MDWLDGLFVVTSMAWLYELWRYRNRDDTKDGRSEHMSFYVVSFVMVIVFAGSLGYSVLTDLRQSVSLRLIGLACYIAGVALRYWGIAHLRHQFTRHVVVRPTDEIVSTGPYRFLRHPLYTGLLFITFGFSLYYSYVLFAVVGTIAMGAALLWRIHIEEKMLTAHFGEAYAVWSKSRKRLLPFIY</sequence>
<dbReference type="Gene3D" id="1.20.120.1630">
    <property type="match status" value="1"/>
</dbReference>
<dbReference type="GO" id="GO:0004671">
    <property type="term" value="F:protein C-terminal S-isoprenylcysteine carboxyl O-methyltransferase activity"/>
    <property type="evidence" value="ECO:0007669"/>
    <property type="project" value="InterPro"/>
</dbReference>
<dbReference type="RefSeq" id="WP_029335993.1">
    <property type="nucleotide sequence ID" value="NZ_UGGP01000001.1"/>
</dbReference>
<evidence type="ECO:0000313" key="7">
    <source>
        <dbReference type="Proteomes" id="UP000254060"/>
    </source>
</evidence>
<evidence type="ECO:0008006" key="8">
    <source>
        <dbReference type="Google" id="ProtNLM"/>
    </source>
</evidence>
<dbReference type="Proteomes" id="UP000254060">
    <property type="component" value="Unassembled WGS sequence"/>
</dbReference>
<evidence type="ECO:0000256" key="5">
    <source>
        <dbReference type="SAM" id="Phobius"/>
    </source>
</evidence>
<proteinExistence type="predicted"/>
<dbReference type="GO" id="GO:0016020">
    <property type="term" value="C:membrane"/>
    <property type="evidence" value="ECO:0007669"/>
    <property type="project" value="UniProtKB-SubCell"/>
</dbReference>
<protein>
    <recommendedName>
        <fullName evidence="8">Steroid 5-alpha reductase C-terminal domain-containing protein</fullName>
    </recommendedName>
</protein>
<organism evidence="6 7">
    <name type="scientific">Exiguobacterium aurantiacum</name>
    <dbReference type="NCBI Taxonomy" id="33987"/>
    <lineage>
        <taxon>Bacteria</taxon>
        <taxon>Bacillati</taxon>
        <taxon>Bacillota</taxon>
        <taxon>Bacilli</taxon>
        <taxon>Bacillales</taxon>
        <taxon>Bacillales Family XII. Incertae Sedis</taxon>
        <taxon>Exiguobacterium</taxon>
    </lineage>
</organism>
<reference evidence="6 7" key="1">
    <citation type="submission" date="2018-06" db="EMBL/GenBank/DDBJ databases">
        <authorList>
            <consortium name="Pathogen Informatics"/>
            <person name="Doyle S."/>
        </authorList>
    </citation>
    <scope>NUCLEOTIDE SEQUENCE [LARGE SCALE GENOMIC DNA]</scope>
    <source>
        <strain evidence="6 7">NCTC13163</strain>
    </source>
</reference>
<keyword evidence="3 5" id="KW-1133">Transmembrane helix</keyword>
<accession>A0A377FX66</accession>
<keyword evidence="2 5" id="KW-0812">Transmembrane</keyword>
<gene>
    <name evidence="6" type="ORF">NCTC13163_02494</name>
</gene>
<feature type="transmembrane region" description="Helical" evidence="5">
    <location>
        <begin position="65"/>
        <end position="85"/>
    </location>
</feature>
<evidence type="ECO:0000313" key="6">
    <source>
        <dbReference type="EMBL" id="STO09096.1"/>
    </source>
</evidence>
<dbReference type="EMBL" id="UGGP01000001">
    <property type="protein sequence ID" value="STO09096.1"/>
    <property type="molecule type" value="Genomic_DNA"/>
</dbReference>
<name>A0A377FX66_9BACL</name>
<dbReference type="InterPro" id="IPR007269">
    <property type="entry name" value="ICMT_MeTrfase"/>
</dbReference>
<evidence type="ECO:0000256" key="1">
    <source>
        <dbReference type="ARBA" id="ARBA00004141"/>
    </source>
</evidence>
<dbReference type="OrthoDB" id="5471300at2"/>
<dbReference type="STRING" id="1397694.GCA_000702585_02979"/>
<dbReference type="InterPro" id="IPR052527">
    <property type="entry name" value="Metal_cation-efflux_comp"/>
</dbReference>
<evidence type="ECO:0000256" key="3">
    <source>
        <dbReference type="ARBA" id="ARBA00022989"/>
    </source>
</evidence>
<comment type="subcellular location">
    <subcellularLocation>
        <location evidence="1">Membrane</location>
        <topology evidence="1">Multi-pass membrane protein</topology>
    </subcellularLocation>
</comment>
<dbReference type="PANTHER" id="PTHR43847">
    <property type="entry name" value="BLL3993 PROTEIN"/>
    <property type="match status" value="1"/>
</dbReference>
<evidence type="ECO:0000256" key="4">
    <source>
        <dbReference type="ARBA" id="ARBA00023136"/>
    </source>
</evidence>
<dbReference type="AlphaFoldDB" id="A0A377FX66"/>
<evidence type="ECO:0000256" key="2">
    <source>
        <dbReference type="ARBA" id="ARBA00022692"/>
    </source>
</evidence>
<dbReference type="Pfam" id="PF04140">
    <property type="entry name" value="ICMT"/>
    <property type="match status" value="1"/>
</dbReference>